<keyword evidence="10" id="KW-1185">Reference proteome</keyword>
<feature type="transmembrane region" description="Helical" evidence="7">
    <location>
        <begin position="12"/>
        <end position="34"/>
    </location>
</feature>
<keyword evidence="2 7" id="KW-0812">Transmembrane</keyword>
<feature type="domain" description="Rhodopsin" evidence="8">
    <location>
        <begin position="30"/>
        <end position="271"/>
    </location>
</feature>
<proteinExistence type="inferred from homology"/>
<dbReference type="InterPro" id="IPR052337">
    <property type="entry name" value="SAT4-like"/>
</dbReference>
<accession>A0AA38S5N7</accession>
<organism evidence="9 10">
    <name type="scientific">Pleurostoma richardsiae</name>
    <dbReference type="NCBI Taxonomy" id="41990"/>
    <lineage>
        <taxon>Eukaryota</taxon>
        <taxon>Fungi</taxon>
        <taxon>Dikarya</taxon>
        <taxon>Ascomycota</taxon>
        <taxon>Pezizomycotina</taxon>
        <taxon>Sordariomycetes</taxon>
        <taxon>Sordariomycetidae</taxon>
        <taxon>Calosphaeriales</taxon>
        <taxon>Pleurostomataceae</taxon>
        <taxon>Pleurostoma</taxon>
    </lineage>
</organism>
<dbReference type="Proteomes" id="UP001174694">
    <property type="component" value="Unassembled WGS sequence"/>
</dbReference>
<comment type="caution">
    <text evidence="9">The sequence shown here is derived from an EMBL/GenBank/DDBJ whole genome shotgun (WGS) entry which is preliminary data.</text>
</comment>
<feature type="transmembrane region" description="Helical" evidence="7">
    <location>
        <begin position="207"/>
        <end position="225"/>
    </location>
</feature>
<dbReference type="InterPro" id="IPR049326">
    <property type="entry name" value="Rhodopsin_dom_fungi"/>
</dbReference>
<feature type="transmembrane region" description="Helical" evidence="7">
    <location>
        <begin position="245"/>
        <end position="269"/>
    </location>
</feature>
<keyword evidence="4 7" id="KW-0472">Membrane</keyword>
<evidence type="ECO:0000256" key="6">
    <source>
        <dbReference type="SAM" id="MobiDB-lite"/>
    </source>
</evidence>
<dbReference type="EMBL" id="JANBVO010000009">
    <property type="protein sequence ID" value="KAJ9149810.1"/>
    <property type="molecule type" value="Genomic_DNA"/>
</dbReference>
<reference evidence="9" key="1">
    <citation type="submission" date="2022-07" db="EMBL/GenBank/DDBJ databases">
        <title>Fungi with potential for degradation of polypropylene.</title>
        <authorList>
            <person name="Gostincar C."/>
        </authorList>
    </citation>
    <scope>NUCLEOTIDE SEQUENCE</scope>
    <source>
        <strain evidence="9">EXF-13308</strain>
    </source>
</reference>
<comment type="similarity">
    <text evidence="5">Belongs to the SAT4 family.</text>
</comment>
<feature type="transmembrane region" description="Helical" evidence="7">
    <location>
        <begin position="85"/>
        <end position="106"/>
    </location>
</feature>
<feature type="region of interest" description="Disordered" evidence="6">
    <location>
        <begin position="311"/>
        <end position="340"/>
    </location>
</feature>
<feature type="region of interest" description="Disordered" evidence="6">
    <location>
        <begin position="367"/>
        <end position="389"/>
    </location>
</feature>
<protein>
    <recommendedName>
        <fullName evidence="8">Rhodopsin domain-containing protein</fullName>
    </recommendedName>
</protein>
<evidence type="ECO:0000313" key="9">
    <source>
        <dbReference type="EMBL" id="KAJ9149810.1"/>
    </source>
</evidence>
<feature type="compositionally biased region" description="Gly residues" evidence="6">
    <location>
        <begin position="319"/>
        <end position="340"/>
    </location>
</feature>
<dbReference type="PANTHER" id="PTHR33048:SF146">
    <property type="entry name" value="INTEGRAL MEMBRANE PROTEIN"/>
    <property type="match status" value="1"/>
</dbReference>
<evidence type="ECO:0000256" key="4">
    <source>
        <dbReference type="ARBA" id="ARBA00023136"/>
    </source>
</evidence>
<evidence type="ECO:0000256" key="7">
    <source>
        <dbReference type="SAM" id="Phobius"/>
    </source>
</evidence>
<dbReference type="PANTHER" id="PTHR33048">
    <property type="entry name" value="PTH11-LIKE INTEGRAL MEMBRANE PROTEIN (AFU_ORTHOLOGUE AFUA_5G11245)"/>
    <property type="match status" value="1"/>
</dbReference>
<evidence type="ECO:0000313" key="10">
    <source>
        <dbReference type="Proteomes" id="UP001174694"/>
    </source>
</evidence>
<gene>
    <name evidence="9" type="ORF">NKR23_g4052</name>
</gene>
<evidence type="ECO:0000256" key="2">
    <source>
        <dbReference type="ARBA" id="ARBA00022692"/>
    </source>
</evidence>
<keyword evidence="3 7" id="KW-1133">Transmembrane helix</keyword>
<sequence length="389" mass="41035">MAATADLSRGPVLLSLSISTFSLALTTCIVRCCVRKRICNDIGIDDYAIGVAVLVALVGTVFTSLEGASSSGAPRGTRALELDFLAQPWLLTATTLAKISICLSLSRLLSPSTSNKPWRLLLGAVAGLLALANLASALAANLQCRPLARLWEDSAAADSAGSCWSPAARLGLGYFQGAFSVFSWLFLALFPVVVRRELELGCRGVRWPFYCLSGLSLIAAVFATVRTYETAQARPGVYTYDTFCAAVLAVLEQNVGILAANVIPLCPLFSRRAREDARSQRLSSRAASAVQSSSSLVSVKASPALVIEDPRRDSFSGDAGAGNGGFPSQDGGWGGGGGHGEWPRGIIKTVSVYVVEEDIADVEREVAASRASGGKGEQEWEMVLRGTRP</sequence>
<comment type="subcellular location">
    <subcellularLocation>
        <location evidence="1">Membrane</location>
        <topology evidence="1">Multi-pass membrane protein</topology>
    </subcellularLocation>
</comment>
<feature type="transmembrane region" description="Helical" evidence="7">
    <location>
        <begin position="174"/>
        <end position="195"/>
    </location>
</feature>
<dbReference type="AlphaFoldDB" id="A0AA38S5N7"/>
<dbReference type="GO" id="GO:0016020">
    <property type="term" value="C:membrane"/>
    <property type="evidence" value="ECO:0007669"/>
    <property type="project" value="UniProtKB-SubCell"/>
</dbReference>
<feature type="transmembrane region" description="Helical" evidence="7">
    <location>
        <begin position="46"/>
        <end position="65"/>
    </location>
</feature>
<evidence type="ECO:0000259" key="8">
    <source>
        <dbReference type="Pfam" id="PF20684"/>
    </source>
</evidence>
<evidence type="ECO:0000256" key="5">
    <source>
        <dbReference type="ARBA" id="ARBA00038359"/>
    </source>
</evidence>
<dbReference type="Pfam" id="PF20684">
    <property type="entry name" value="Fung_rhodopsin"/>
    <property type="match status" value="1"/>
</dbReference>
<evidence type="ECO:0000256" key="3">
    <source>
        <dbReference type="ARBA" id="ARBA00022989"/>
    </source>
</evidence>
<feature type="transmembrane region" description="Helical" evidence="7">
    <location>
        <begin position="118"/>
        <end position="140"/>
    </location>
</feature>
<evidence type="ECO:0000256" key="1">
    <source>
        <dbReference type="ARBA" id="ARBA00004141"/>
    </source>
</evidence>
<name>A0AA38S5N7_9PEZI</name>